<evidence type="ECO:0000256" key="1">
    <source>
        <dbReference type="ARBA" id="ARBA00023284"/>
    </source>
</evidence>
<dbReference type="PROSITE" id="PS51352">
    <property type="entry name" value="THIOREDOXIN_2"/>
    <property type="match status" value="1"/>
</dbReference>
<reference evidence="4 5" key="1">
    <citation type="submission" date="2016-07" db="EMBL/GenBank/DDBJ databases">
        <title>Genome analysis of Flavihumibacter stibioxidans YS-17.</title>
        <authorList>
            <person name="Shi K."/>
            <person name="Han Y."/>
            <person name="Wang G."/>
        </authorList>
    </citation>
    <scope>NUCLEOTIDE SEQUENCE [LARGE SCALE GENOMIC DNA]</scope>
    <source>
        <strain evidence="4 5">YS-17</strain>
    </source>
</reference>
<dbReference type="SUPFAM" id="SSF52833">
    <property type="entry name" value="Thioredoxin-like"/>
    <property type="match status" value="1"/>
</dbReference>
<feature type="signal peptide" evidence="2">
    <location>
        <begin position="1"/>
        <end position="27"/>
    </location>
</feature>
<evidence type="ECO:0000313" key="5">
    <source>
        <dbReference type="Proteomes" id="UP000765802"/>
    </source>
</evidence>
<accession>A0ABR7MA71</accession>
<evidence type="ECO:0000256" key="2">
    <source>
        <dbReference type="SAM" id="SignalP"/>
    </source>
</evidence>
<evidence type="ECO:0000313" key="4">
    <source>
        <dbReference type="EMBL" id="MBC6491852.1"/>
    </source>
</evidence>
<gene>
    <name evidence="4" type="ORF">BC349_12390</name>
</gene>
<feature type="chain" id="PRO_5045675245" description="Thioredoxin domain-containing protein" evidence="2">
    <location>
        <begin position="28"/>
        <end position="492"/>
    </location>
</feature>
<dbReference type="Gene3D" id="3.40.30.10">
    <property type="entry name" value="Glutaredoxin"/>
    <property type="match status" value="1"/>
</dbReference>
<dbReference type="PROSITE" id="PS00194">
    <property type="entry name" value="THIOREDOXIN_1"/>
    <property type="match status" value="1"/>
</dbReference>
<dbReference type="Pfam" id="PF17127">
    <property type="entry name" value="DUF5106"/>
    <property type="match status" value="1"/>
</dbReference>
<dbReference type="InterPro" id="IPR000866">
    <property type="entry name" value="AhpC/TSA"/>
</dbReference>
<protein>
    <recommendedName>
        <fullName evidence="3">Thioredoxin domain-containing protein</fullName>
    </recommendedName>
</protein>
<proteinExistence type="predicted"/>
<dbReference type="Pfam" id="PF00578">
    <property type="entry name" value="AhpC-TSA"/>
    <property type="match status" value="1"/>
</dbReference>
<dbReference type="InterPro" id="IPR025380">
    <property type="entry name" value="DUF4369"/>
</dbReference>
<evidence type="ECO:0000259" key="3">
    <source>
        <dbReference type="PROSITE" id="PS51352"/>
    </source>
</evidence>
<organism evidence="4 5">
    <name type="scientific">Flavihumibacter stibioxidans</name>
    <dbReference type="NCBI Taxonomy" id="1834163"/>
    <lineage>
        <taxon>Bacteria</taxon>
        <taxon>Pseudomonadati</taxon>
        <taxon>Bacteroidota</taxon>
        <taxon>Chitinophagia</taxon>
        <taxon>Chitinophagales</taxon>
        <taxon>Chitinophagaceae</taxon>
        <taxon>Flavihumibacter</taxon>
    </lineage>
</organism>
<keyword evidence="1" id="KW-0676">Redox-active center</keyword>
<comment type="caution">
    <text evidence="4">The sequence shown here is derived from an EMBL/GenBank/DDBJ whole genome shotgun (WGS) entry which is preliminary data.</text>
</comment>
<dbReference type="InterPro" id="IPR017937">
    <property type="entry name" value="Thioredoxin_CS"/>
</dbReference>
<feature type="domain" description="Thioredoxin" evidence="3">
    <location>
        <begin position="338"/>
        <end position="473"/>
    </location>
</feature>
<dbReference type="InterPro" id="IPR013766">
    <property type="entry name" value="Thioredoxin_domain"/>
</dbReference>
<dbReference type="InterPro" id="IPR033395">
    <property type="entry name" value="DUF5106"/>
</dbReference>
<dbReference type="CDD" id="cd02966">
    <property type="entry name" value="TlpA_like_family"/>
    <property type="match status" value="1"/>
</dbReference>
<keyword evidence="2" id="KW-0732">Signal</keyword>
<dbReference type="RefSeq" id="WP_187257172.1">
    <property type="nucleotide sequence ID" value="NZ_JBHULF010000007.1"/>
</dbReference>
<dbReference type="EMBL" id="MBUA01000023">
    <property type="protein sequence ID" value="MBC6491852.1"/>
    <property type="molecule type" value="Genomic_DNA"/>
</dbReference>
<name>A0ABR7MA71_9BACT</name>
<dbReference type="Pfam" id="PF14289">
    <property type="entry name" value="DUF4369"/>
    <property type="match status" value="1"/>
</dbReference>
<keyword evidence="5" id="KW-1185">Reference proteome</keyword>
<dbReference type="InterPro" id="IPR036249">
    <property type="entry name" value="Thioredoxin-like_sf"/>
</dbReference>
<dbReference type="Proteomes" id="UP000765802">
    <property type="component" value="Unassembled WGS sequence"/>
</dbReference>
<sequence length="492" mass="57032">MKNLNIRKLILVFCFMAMGGMTTLLQAQSGANKGYQLTVQLNAYQGQTLYLAYHFGKIKALADSTQVQADGKAVFKGANPLTGGIYIVVSPKKEFLFEMLVDREQWFTVSADTAQLSRLKFTGSTDNTDFQAYTDFVQSRGKAINGLQQQLSGVKTAADSASIQQKMTSLNGEIQQYRTDFIRKNPDAFLSTLFAALQEPVVPPAAQHPKGVYDQTYAYHYFKDHYWDGINLYDERLLRTPFFESRVEKYFRNLVSPEPDSIKKEIDWFLLMSRSNREMYKFLLTQFVQKYINPEYMGQDAVFVHLFEKYINEKPDVDWFTAQYRKYMTDRAYSLMANLIGNPAWDLNMTDSTGKLSPLYEVKAPYVVVCFWDPTCGHCKEMVPKLDSMYQAKWKKQGIKIYGVMTEGGKDNWLKFIRENKLKDWVHVYQTEQQRTAEQQSGQPGYRQLYDVYQTPVLYLLDDQKRIIAKKLTYEQMDQLITVKQQQKPANQ</sequence>